<comment type="caution">
    <text evidence="2">The sequence shown here is derived from an EMBL/GenBank/DDBJ whole genome shotgun (WGS) entry which is preliminary data.</text>
</comment>
<reference evidence="3" key="1">
    <citation type="journal article" date="2019" name="Plant Biotechnol. J.">
        <title>Genome sequencing of the Australian wild diploid species Gossypium australe highlights disease resistance and delayed gland morphogenesis.</title>
        <authorList>
            <person name="Cai Y."/>
            <person name="Cai X."/>
            <person name="Wang Q."/>
            <person name="Wang P."/>
            <person name="Zhang Y."/>
            <person name="Cai C."/>
            <person name="Xu Y."/>
            <person name="Wang K."/>
            <person name="Zhou Z."/>
            <person name="Wang C."/>
            <person name="Geng S."/>
            <person name="Li B."/>
            <person name="Dong Q."/>
            <person name="Hou Y."/>
            <person name="Wang H."/>
            <person name="Ai P."/>
            <person name="Liu Z."/>
            <person name="Yi F."/>
            <person name="Sun M."/>
            <person name="An G."/>
            <person name="Cheng J."/>
            <person name="Zhang Y."/>
            <person name="Shi Q."/>
            <person name="Xie Y."/>
            <person name="Shi X."/>
            <person name="Chang Y."/>
            <person name="Huang F."/>
            <person name="Chen Y."/>
            <person name="Hong S."/>
            <person name="Mi L."/>
            <person name="Sun Q."/>
            <person name="Zhang L."/>
            <person name="Zhou B."/>
            <person name="Peng R."/>
            <person name="Zhang X."/>
            <person name="Liu F."/>
        </authorList>
    </citation>
    <scope>NUCLEOTIDE SEQUENCE [LARGE SCALE GENOMIC DNA]</scope>
    <source>
        <strain evidence="3">cv. PA1801</strain>
    </source>
</reference>
<dbReference type="Pfam" id="PF24626">
    <property type="entry name" value="SH3_Tf2-1"/>
    <property type="match status" value="1"/>
</dbReference>
<dbReference type="GO" id="GO:0003676">
    <property type="term" value="F:nucleic acid binding"/>
    <property type="evidence" value="ECO:0007669"/>
    <property type="project" value="InterPro"/>
</dbReference>
<dbReference type="InterPro" id="IPR056924">
    <property type="entry name" value="SH3_Tf2-1"/>
</dbReference>
<dbReference type="EMBL" id="SMMG02000002">
    <property type="protein sequence ID" value="KAA3484517.1"/>
    <property type="molecule type" value="Genomic_DNA"/>
</dbReference>
<name>A0A5B6WUQ9_9ROSI</name>
<evidence type="ECO:0000313" key="2">
    <source>
        <dbReference type="EMBL" id="KAA3484517.1"/>
    </source>
</evidence>
<keyword evidence="3" id="KW-1185">Reference proteome</keyword>
<dbReference type="Gene3D" id="3.30.420.10">
    <property type="entry name" value="Ribonuclease H-like superfamily/Ribonuclease H"/>
    <property type="match status" value="1"/>
</dbReference>
<dbReference type="Proteomes" id="UP000325315">
    <property type="component" value="Unassembled WGS sequence"/>
</dbReference>
<gene>
    <name evidence="2" type="ORF">EPI10_006598</name>
</gene>
<proteinExistence type="predicted"/>
<accession>A0A5B6WUQ9</accession>
<dbReference type="InterPro" id="IPR036397">
    <property type="entry name" value="RNaseH_sf"/>
</dbReference>
<dbReference type="PANTHER" id="PTHR45835:SF99">
    <property type="entry name" value="CHROMO DOMAIN-CONTAINING PROTEIN-RELATED"/>
    <property type="match status" value="1"/>
</dbReference>
<dbReference type="AlphaFoldDB" id="A0A5B6WUQ9"/>
<sequence length="238" mass="27907">MLRCCIIEFEGSWEKYLSLVEFAYNNNYQVSLKMTPYEALYGPKCRSLFCWSELSEMKLEGDDKVRPICDNLKAATDRQKSYADLKRKDIEFAMGDRNREVESEVYGLYEIIERVGPVAYRLALPPKLEKIHDVFNIRSSHVVDPCEVEIQHDLSYFEEPTKILACEVKELRNKKEYCGIVMGLKRLHGRQKELMKSQYPNLFSGKIFGDENFFRGESCNNSFSVESEQWFQDHKSDE</sequence>
<evidence type="ECO:0000313" key="3">
    <source>
        <dbReference type="Proteomes" id="UP000325315"/>
    </source>
</evidence>
<organism evidence="2 3">
    <name type="scientific">Gossypium australe</name>
    <dbReference type="NCBI Taxonomy" id="47621"/>
    <lineage>
        <taxon>Eukaryota</taxon>
        <taxon>Viridiplantae</taxon>
        <taxon>Streptophyta</taxon>
        <taxon>Embryophyta</taxon>
        <taxon>Tracheophyta</taxon>
        <taxon>Spermatophyta</taxon>
        <taxon>Magnoliopsida</taxon>
        <taxon>eudicotyledons</taxon>
        <taxon>Gunneridae</taxon>
        <taxon>Pentapetalae</taxon>
        <taxon>rosids</taxon>
        <taxon>malvids</taxon>
        <taxon>Malvales</taxon>
        <taxon>Malvaceae</taxon>
        <taxon>Malvoideae</taxon>
        <taxon>Gossypium</taxon>
    </lineage>
</organism>
<protein>
    <submittedName>
        <fullName evidence="2">Pol protein</fullName>
    </submittedName>
</protein>
<evidence type="ECO:0000259" key="1">
    <source>
        <dbReference type="Pfam" id="PF24626"/>
    </source>
</evidence>
<feature type="domain" description="Tf2-1-like SH3-like" evidence="1">
    <location>
        <begin position="97"/>
        <end position="138"/>
    </location>
</feature>
<dbReference type="PANTHER" id="PTHR45835">
    <property type="entry name" value="YALI0A06105P"/>
    <property type="match status" value="1"/>
</dbReference>